<protein>
    <submittedName>
        <fullName evidence="1">Uncharacterized protein</fullName>
    </submittedName>
</protein>
<sequence length="147" mass="16577">MKCSFGQEHVQPPSSATHALFLEDALKDTRLPRSVQPRHRDFPSLSSPQRALVEGGLGNRVSWKLSRVSYAISLSCESFICRSHMRSITHMPHETDPKRQGGSAAQNLTVYHPTNGILTEYFPRWILFGCLLNPVESFIAKLVMRIT</sequence>
<evidence type="ECO:0000313" key="1">
    <source>
        <dbReference type="EMBL" id="KAK2914061.1"/>
    </source>
</evidence>
<accession>A0AA88Q879</accession>
<dbReference type="AlphaFoldDB" id="A0AA88Q879"/>
<name>A0AA88Q879_9TELE</name>
<evidence type="ECO:0000313" key="2">
    <source>
        <dbReference type="Proteomes" id="UP001187343"/>
    </source>
</evidence>
<gene>
    <name evidence="1" type="ORF">Q8A67_002460</name>
</gene>
<proteinExistence type="predicted"/>
<dbReference type="Proteomes" id="UP001187343">
    <property type="component" value="Unassembled WGS sequence"/>
</dbReference>
<dbReference type="EMBL" id="JAUYZG010000002">
    <property type="protein sequence ID" value="KAK2914061.1"/>
    <property type="molecule type" value="Genomic_DNA"/>
</dbReference>
<organism evidence="1 2">
    <name type="scientific">Cirrhinus molitorella</name>
    <name type="common">mud carp</name>
    <dbReference type="NCBI Taxonomy" id="172907"/>
    <lineage>
        <taxon>Eukaryota</taxon>
        <taxon>Metazoa</taxon>
        <taxon>Chordata</taxon>
        <taxon>Craniata</taxon>
        <taxon>Vertebrata</taxon>
        <taxon>Euteleostomi</taxon>
        <taxon>Actinopterygii</taxon>
        <taxon>Neopterygii</taxon>
        <taxon>Teleostei</taxon>
        <taxon>Ostariophysi</taxon>
        <taxon>Cypriniformes</taxon>
        <taxon>Cyprinidae</taxon>
        <taxon>Labeoninae</taxon>
        <taxon>Labeonini</taxon>
        <taxon>Cirrhinus</taxon>
    </lineage>
</organism>
<reference evidence="1" key="1">
    <citation type="submission" date="2023-08" db="EMBL/GenBank/DDBJ databases">
        <title>Chromosome-level Genome Assembly of mud carp (Cirrhinus molitorella).</title>
        <authorList>
            <person name="Liu H."/>
        </authorList>
    </citation>
    <scope>NUCLEOTIDE SEQUENCE</scope>
    <source>
        <strain evidence="1">Prfri</strain>
        <tissue evidence="1">Muscle</tissue>
    </source>
</reference>
<comment type="caution">
    <text evidence="1">The sequence shown here is derived from an EMBL/GenBank/DDBJ whole genome shotgun (WGS) entry which is preliminary data.</text>
</comment>
<keyword evidence="2" id="KW-1185">Reference proteome</keyword>